<dbReference type="InterPro" id="IPR018376">
    <property type="entry name" value="Enoyl-CoA_hyd/isom_CS"/>
</dbReference>
<dbReference type="Pfam" id="PF00378">
    <property type="entry name" value="ECH_1"/>
    <property type="match status" value="1"/>
</dbReference>
<dbReference type="RefSeq" id="WP_248938306.1">
    <property type="nucleotide sequence ID" value="NZ_JAKIKS010000001.1"/>
</dbReference>
<dbReference type="PROSITE" id="PS00166">
    <property type="entry name" value="ENOYL_COA_HYDRATASE"/>
    <property type="match status" value="1"/>
</dbReference>
<accession>A0ABT0L631</accession>
<dbReference type="SUPFAM" id="SSF52096">
    <property type="entry name" value="ClpP/crotonase"/>
    <property type="match status" value="1"/>
</dbReference>
<keyword evidence="4" id="KW-1185">Reference proteome</keyword>
<dbReference type="InterPro" id="IPR029045">
    <property type="entry name" value="ClpP/crotonase-like_dom_sf"/>
</dbReference>
<dbReference type="InterPro" id="IPR045002">
    <property type="entry name" value="Ech1-like"/>
</dbReference>
<dbReference type="Proteomes" id="UP001203423">
    <property type="component" value="Unassembled WGS sequence"/>
</dbReference>
<dbReference type="EMBL" id="JAKIKS010000001">
    <property type="protein sequence ID" value="MCL1123024.1"/>
    <property type="molecule type" value="Genomic_DNA"/>
</dbReference>
<dbReference type="PANTHER" id="PTHR43149:SF1">
    <property type="entry name" value="DELTA(3,5)-DELTA(2,4)-DIENOYL-COA ISOMERASE, MITOCHONDRIAL"/>
    <property type="match status" value="1"/>
</dbReference>
<comment type="similarity">
    <text evidence="1 2">Belongs to the enoyl-CoA hydratase/isomerase family.</text>
</comment>
<dbReference type="PANTHER" id="PTHR43149">
    <property type="entry name" value="ENOYL-COA HYDRATASE"/>
    <property type="match status" value="1"/>
</dbReference>
<sequence>MKGNYVQVKKQQGIAYVSFNRADKYNALDFNAFIAIDRVIKQLKKDRDLQVVILYGVGNNFCSGLDIKSVMKSPLQAVRILLKGLPGNANLAQRISLGWRQLPVPVIAAIEGCCFGGGMQIALGADFRVVSPTAQFSIMEAKWGLVPDMAGLVTLREIMPKDQALLLTMTAAVLTADEALKKGLVTEVVVDPMQRAETLAQMLMQTSPDANAAIKLSINLSWTASIRCLLRRETFSQIKLLMGRNRAIAALRQGKEPERPYEKRQSRW</sequence>
<name>A0ABT0L631_9GAMM</name>
<evidence type="ECO:0000313" key="3">
    <source>
        <dbReference type="EMBL" id="MCL1123024.1"/>
    </source>
</evidence>
<reference evidence="3 4" key="1">
    <citation type="submission" date="2022-01" db="EMBL/GenBank/DDBJ databases">
        <title>Whole genome-based taxonomy of the Shewanellaceae.</title>
        <authorList>
            <person name="Martin-Rodriguez A.J."/>
        </authorList>
    </citation>
    <scope>NUCLEOTIDE SEQUENCE [LARGE SCALE GENOMIC DNA]</scope>
    <source>
        <strain evidence="3 4">DSM 17177</strain>
    </source>
</reference>
<gene>
    <name evidence="3" type="ORF">L2764_00630</name>
</gene>
<evidence type="ECO:0000256" key="1">
    <source>
        <dbReference type="ARBA" id="ARBA00005254"/>
    </source>
</evidence>
<dbReference type="InterPro" id="IPR001753">
    <property type="entry name" value="Enoyl-CoA_hydra/iso"/>
</dbReference>
<organism evidence="3 4">
    <name type="scientific">Shewanella surugensis</name>
    <dbReference type="NCBI Taxonomy" id="212020"/>
    <lineage>
        <taxon>Bacteria</taxon>
        <taxon>Pseudomonadati</taxon>
        <taxon>Pseudomonadota</taxon>
        <taxon>Gammaproteobacteria</taxon>
        <taxon>Alteromonadales</taxon>
        <taxon>Shewanellaceae</taxon>
        <taxon>Shewanella</taxon>
    </lineage>
</organism>
<comment type="caution">
    <text evidence="3">The sequence shown here is derived from an EMBL/GenBank/DDBJ whole genome shotgun (WGS) entry which is preliminary data.</text>
</comment>
<dbReference type="Gene3D" id="3.90.226.10">
    <property type="entry name" value="2-enoyl-CoA Hydratase, Chain A, domain 1"/>
    <property type="match status" value="1"/>
</dbReference>
<protein>
    <submittedName>
        <fullName evidence="3">Crotonase/enoyl-CoA hydratase family protein</fullName>
    </submittedName>
</protein>
<evidence type="ECO:0000256" key="2">
    <source>
        <dbReference type="RuleBase" id="RU003707"/>
    </source>
</evidence>
<dbReference type="NCBIfam" id="NF005699">
    <property type="entry name" value="PRK07509.1"/>
    <property type="match status" value="1"/>
</dbReference>
<evidence type="ECO:0000313" key="4">
    <source>
        <dbReference type="Proteomes" id="UP001203423"/>
    </source>
</evidence>
<proteinExistence type="inferred from homology"/>
<dbReference type="CDD" id="cd06558">
    <property type="entry name" value="crotonase-like"/>
    <property type="match status" value="1"/>
</dbReference>